<evidence type="ECO:0000313" key="2">
    <source>
        <dbReference type="EMBL" id="SDL58216.1"/>
    </source>
</evidence>
<dbReference type="AlphaFoldDB" id="A0A1G9L8S1"/>
<dbReference type="STRING" id="563176.SAMN04488090_1314"/>
<dbReference type="Proteomes" id="UP000198901">
    <property type="component" value="Unassembled WGS sequence"/>
</dbReference>
<dbReference type="RefSeq" id="WP_093199306.1">
    <property type="nucleotide sequence ID" value="NZ_FNGS01000002.1"/>
</dbReference>
<protein>
    <submittedName>
        <fullName evidence="2">Gliding motility-associated C-terminal domain-containing protein</fullName>
    </submittedName>
</protein>
<dbReference type="EMBL" id="FNGS01000002">
    <property type="protein sequence ID" value="SDL58216.1"/>
    <property type="molecule type" value="Genomic_DNA"/>
</dbReference>
<reference evidence="2 3" key="1">
    <citation type="submission" date="2016-10" db="EMBL/GenBank/DDBJ databases">
        <authorList>
            <person name="de Groot N.N."/>
        </authorList>
    </citation>
    <scope>NUCLEOTIDE SEQUENCE [LARGE SCALE GENOMIC DNA]</scope>
    <source>
        <strain evidence="2 3">DSM 21668</strain>
    </source>
</reference>
<sequence>MNLRLLILFVGIALNGWAQCPSHVLGTQQTGKLGIRVGNPNASQKVITGTSTDVLKVCQGQLLYVEDLAGNGSLSGFYYEFKSDTFDLRTSEPPGKERITSHTYNAPGTYALILTGATSGGNGGLYSCQTVEVKPRPEPEFTMAVCKPGEAIVYIPKSSRNSYDVMVIDWADGGTTSVNQTALPATITHTYTNYPGMKEVTITGQNSDGSCSSNPIGSLLPLQGETNPGVTGPPSITQLVLTGPTTASLQFVGPQGVEQEIFRKEPGGTYVGTGVSSGDNTSSLTLTDLDNTKQYCFVVRAKSLCATPIQSQEICSVPLTVSSANKKNTLKWTAYPSGGGFESYTVTNGGTTIPPITAIGTTTYTDTSVACGTEYCYRVTAKIGSMNSLSQEICVPGNTGTDKPEAVTSSYVSVVDAKVQYDWEIPAGQRARLVQISRADNGGGFSEIEDNITKQPYLDGTAEPTSRSYCYQMVYRNQCGNTSEASGSVCTIFLRQSGSALTWTASSPFLEDIDRYIIQVLDGNGNVIFAQDIGLGRQVDLSAIGTSLPADARFRVEASSVSGQISWSNVVELREVMKVYVPDAFTPNGDNTHDVFQPTVLNVAKMKLTVFDSWGNPIYSSHDFNISTQKLSDGWNGRVNGKDAPQGNYAYRLDVESTSGDSFTKRGVFRLIR</sequence>
<dbReference type="NCBIfam" id="TIGR04131">
    <property type="entry name" value="Bac_Flav_CTERM"/>
    <property type="match status" value="1"/>
</dbReference>
<dbReference type="SUPFAM" id="SSF49299">
    <property type="entry name" value="PKD domain"/>
    <property type="match status" value="1"/>
</dbReference>
<dbReference type="InterPro" id="IPR026341">
    <property type="entry name" value="T9SS_type_B"/>
</dbReference>
<dbReference type="OrthoDB" id="631648at2"/>
<accession>A0A1G9L8S1</accession>
<dbReference type="Pfam" id="PF13585">
    <property type="entry name" value="CHU_C"/>
    <property type="match status" value="1"/>
</dbReference>
<keyword evidence="3" id="KW-1185">Reference proteome</keyword>
<dbReference type="Gene3D" id="2.60.40.10">
    <property type="entry name" value="Immunoglobulins"/>
    <property type="match status" value="2"/>
</dbReference>
<organism evidence="2 3">
    <name type="scientific">Siphonobacter aquaeclarae</name>
    <dbReference type="NCBI Taxonomy" id="563176"/>
    <lineage>
        <taxon>Bacteria</taxon>
        <taxon>Pseudomonadati</taxon>
        <taxon>Bacteroidota</taxon>
        <taxon>Cytophagia</taxon>
        <taxon>Cytophagales</taxon>
        <taxon>Cytophagaceae</taxon>
        <taxon>Siphonobacter</taxon>
    </lineage>
</organism>
<evidence type="ECO:0000256" key="1">
    <source>
        <dbReference type="SAM" id="SignalP"/>
    </source>
</evidence>
<keyword evidence="1" id="KW-0732">Signal</keyword>
<feature type="chain" id="PRO_5011695947" evidence="1">
    <location>
        <begin position="19"/>
        <end position="673"/>
    </location>
</feature>
<proteinExistence type="predicted"/>
<feature type="signal peptide" evidence="1">
    <location>
        <begin position="1"/>
        <end position="18"/>
    </location>
</feature>
<evidence type="ECO:0000313" key="3">
    <source>
        <dbReference type="Proteomes" id="UP000198901"/>
    </source>
</evidence>
<dbReference type="InterPro" id="IPR036116">
    <property type="entry name" value="FN3_sf"/>
</dbReference>
<dbReference type="InterPro" id="IPR035986">
    <property type="entry name" value="PKD_dom_sf"/>
</dbReference>
<name>A0A1G9L8S1_9BACT</name>
<dbReference type="InterPro" id="IPR013783">
    <property type="entry name" value="Ig-like_fold"/>
</dbReference>
<gene>
    <name evidence="2" type="ORF">SAMN04488090_1314</name>
</gene>
<dbReference type="SUPFAM" id="SSF49265">
    <property type="entry name" value="Fibronectin type III"/>
    <property type="match status" value="2"/>
</dbReference>